<dbReference type="AlphaFoldDB" id="A0A654EYP3"/>
<proteinExistence type="predicted"/>
<dbReference type="EMBL" id="CACRSJ010000105">
    <property type="protein sequence ID" value="VYS54407.1"/>
    <property type="molecule type" value="Genomic_DNA"/>
</dbReference>
<evidence type="ECO:0000313" key="3">
    <source>
        <dbReference type="Proteomes" id="UP000426265"/>
    </source>
</evidence>
<sequence>MVKNGRDPPERNFYCTEKEETAPPLMNIFDDFKSQIEREIMTIFLKTAYESLLSIAISTEIIVPEDETRSLEKEVIKLMKLMKLMNLLEPLGNRVSRLMGLVRNAEEHRERIVKRNQESDVREIFKIAASRTKTRFHKALQKESSSSSMKWGFTEAKDEVLSLGIRLTHALIKLTLLRVKKNDREKQLLLRDWIFDESYEKQSALMYLLDYLLYKAEEFAASVVVEESGNDHHRQHILEEDRIGDDILTRISEAIFILQLLAMNLSRNVLTERDLIATNDQLLRCVRDVKFVESTIVVLMKGRSLKLKHKGKQSLLMKERTETIFWAKVNAELNKCWGESFWKYVEAARHLEAVVSSQQIVYTLCKLFVFGFES</sequence>
<organism evidence="2 3">
    <name type="scientific">Arabidopsis thaliana</name>
    <name type="common">Mouse-ear cress</name>
    <dbReference type="NCBI Taxonomy" id="3702"/>
    <lineage>
        <taxon>Eukaryota</taxon>
        <taxon>Viridiplantae</taxon>
        <taxon>Streptophyta</taxon>
        <taxon>Embryophyta</taxon>
        <taxon>Tracheophyta</taxon>
        <taxon>Spermatophyta</taxon>
        <taxon>Magnoliopsida</taxon>
        <taxon>eudicotyledons</taxon>
        <taxon>Gunneridae</taxon>
        <taxon>Pentapetalae</taxon>
        <taxon>rosids</taxon>
        <taxon>malvids</taxon>
        <taxon>Brassicales</taxon>
        <taxon>Brassicaceae</taxon>
        <taxon>Camelineae</taxon>
        <taxon>Arabidopsis</taxon>
    </lineage>
</organism>
<evidence type="ECO:0000313" key="2">
    <source>
        <dbReference type="EMBL" id="VYS54407.1"/>
    </source>
</evidence>
<dbReference type="Araport" id="AT2G34270"/>
<dbReference type="GeneID" id="817988"/>
<dbReference type="Proteomes" id="UP000426265">
    <property type="component" value="Unassembled WGS sequence"/>
</dbReference>
<dbReference type="ExpressionAtlas" id="A0A654EYP3">
    <property type="expression patterns" value="baseline and differential"/>
</dbReference>
<protein>
    <submittedName>
        <fullName evidence="2">Uncharacterized protein</fullName>
    </submittedName>
</protein>
<name>A0A654EYP3_ARATH</name>
<dbReference type="SMR" id="A0A654EYP3"/>
<gene>
    <name evidence="1" type="ordered locus">At2g34270</name>
    <name evidence="2" type="ORF">AN1_LOCUS9864</name>
</gene>
<evidence type="ECO:0000313" key="1">
    <source>
        <dbReference type="Araport" id="AT2G34270"/>
    </source>
</evidence>
<dbReference type="KEGG" id="ath:AT2G34270"/>
<reference evidence="2 3" key="1">
    <citation type="submission" date="2019-11" db="EMBL/GenBank/DDBJ databases">
        <authorList>
            <person name="Jiao W.-B."/>
            <person name="Schneeberger K."/>
        </authorList>
    </citation>
    <scope>NUCLEOTIDE SEQUENCE [LARGE SCALE GENOMIC DNA]</scope>
    <source>
        <strain evidence="3">cv. An-1</strain>
    </source>
</reference>
<accession>A0A654EYP3</accession>